<dbReference type="InterPro" id="IPR025058">
    <property type="entry name" value="DUF3995"/>
</dbReference>
<keyword evidence="3" id="KW-1185">Reference proteome</keyword>
<evidence type="ECO:0000313" key="2">
    <source>
        <dbReference type="EMBL" id="BBB28260.1"/>
    </source>
</evidence>
<dbReference type="KEGG" id="njp:NEJAP_0302"/>
<accession>A0A7R6SV20</accession>
<evidence type="ECO:0000256" key="1">
    <source>
        <dbReference type="SAM" id="Phobius"/>
    </source>
</evidence>
<dbReference type="EMBL" id="AP014546">
    <property type="protein sequence ID" value="BBB28260.1"/>
    <property type="molecule type" value="Genomic_DNA"/>
</dbReference>
<keyword evidence="1" id="KW-0472">Membrane</keyword>
<gene>
    <name evidence="2" type="ORF">NEJAP_0302</name>
</gene>
<feature type="transmembrane region" description="Helical" evidence="1">
    <location>
        <begin position="84"/>
        <end position="103"/>
    </location>
</feature>
<evidence type="ECO:0008006" key="4">
    <source>
        <dbReference type="Google" id="ProtNLM"/>
    </source>
</evidence>
<feature type="transmembrane region" description="Helical" evidence="1">
    <location>
        <begin position="123"/>
        <end position="141"/>
    </location>
</feature>
<keyword evidence="1" id="KW-0812">Transmembrane</keyword>
<proteinExistence type="predicted"/>
<keyword evidence="1" id="KW-1133">Transmembrane helix</keyword>
<reference evidence="2 3" key="1">
    <citation type="journal article" date="2008" name="Int. J. Syst. Evol. Microbiol.">
        <title>Neptunomonas japonica sp. nov., an Osedax japonicus symbiont-like bacterium isolated from sediment adjacent to sperm whale carcasses off Kagoshima, Japan.</title>
        <authorList>
            <person name="Miyazaki M."/>
            <person name="Nogi Y."/>
            <person name="Fujiwara Y."/>
            <person name="Kawato M."/>
            <person name="Kubokawa K."/>
            <person name="Horikoshi K."/>
        </authorList>
    </citation>
    <scope>NUCLEOTIDE SEQUENCE [LARGE SCALE GENOMIC DNA]</scope>
    <source>
        <strain evidence="2 3">JAMM 1380</strain>
    </source>
</reference>
<evidence type="ECO:0000313" key="3">
    <source>
        <dbReference type="Proteomes" id="UP000595332"/>
    </source>
</evidence>
<sequence>MILFIAWLVFIVLAGVSALHFLWASGSTWPVKDPKQFARSVAGVDSDKGSPGMGLTALVALLILAAAVLPLWAINIISLPLPEWCRLTSMWVLFVVFFLRGLSTYALPKLPRTEPFKSLDRCYFAPLCLILAASYLSIVLSL</sequence>
<feature type="transmembrane region" description="Helical" evidence="1">
    <location>
        <begin position="55"/>
        <end position="77"/>
    </location>
</feature>
<organism evidence="2 3">
    <name type="scientific">Neptunomonas japonica JAMM 1380</name>
    <dbReference type="NCBI Taxonomy" id="1441457"/>
    <lineage>
        <taxon>Bacteria</taxon>
        <taxon>Pseudomonadati</taxon>
        <taxon>Pseudomonadota</taxon>
        <taxon>Gammaproteobacteria</taxon>
        <taxon>Oceanospirillales</taxon>
        <taxon>Oceanospirillaceae</taxon>
        <taxon>Neptunomonas</taxon>
    </lineage>
</organism>
<name>A0A7R6SV20_9GAMM</name>
<dbReference type="AlphaFoldDB" id="A0A7R6SV20"/>
<dbReference type="RefSeq" id="WP_201348982.1">
    <property type="nucleotide sequence ID" value="NZ_AP014546.1"/>
</dbReference>
<protein>
    <recommendedName>
        <fullName evidence="4">DUF3995 domain-containing protein</fullName>
    </recommendedName>
</protein>
<dbReference type="Pfam" id="PF13160">
    <property type="entry name" value="DUF3995"/>
    <property type="match status" value="1"/>
</dbReference>
<dbReference type="Proteomes" id="UP000595332">
    <property type="component" value="Chromosome"/>
</dbReference>